<keyword evidence="2" id="KW-0812">Transmembrane</keyword>
<dbReference type="PANTHER" id="PTHR36985:SF1">
    <property type="entry name" value="TRANSLOCATION AND ASSEMBLY MODULE SUBUNIT TAMB"/>
    <property type="match status" value="1"/>
</dbReference>
<sequence>MNKKSKHNSQRNTRRKWPWILLCSLLVVVALARLALMTDPVHQWIKQAIVSAAGEQLAPELSIGNISGDLWKGATLSDVQLRADRPIASIDTVQVEYNVWSYFGEALEIKKVRVVNPLLTLRQETDSSWNVQHWMKDTGTAQDTTGGTFPFVLSDLLIEKGKFEVGMLQLPQDSSILIDELNLSSRIANYGKSYEASLRSLTFNVQNTNIDAPITIETAAEADSSSITLEKLAVATGHSLLNASGQAHLADSTAHFQAEASPVGWQDLAAYAQTLPIREDINMSIDLKGTVPDFELALRAHAEGIENVFLQSHFEYDSTLTLTTFQLSAGQLDLQSFTGDTSMPSIRNLQFQSQGRIPLEAYQESQLEGTLLVEDIGLAEYHLDRLQGSFNLQNNRATVELMPANGKEQLTFSADIFRLWDEDPLLQMKAGGTNLHPQNWLPGETYTGRLSFEAAIDGNGWVPEEELWKYQLNIEESQLMDQQIERASFSGFFNQNRLTNQSKLTVGRSRIGLQAEVGRLQNTPEFNYSLTADSVNLADFTGLERYTSSITAEVEGRGSGTSLEDLDMKAGLKMGPSIFRGERIQKMALDVHIADSVVSVSQGVVESDILAGTFTSRIHMENLYAPANVVDLDMQLKDISSLAAIAEVDKLQAAGSIQGQLIPTGQDSVAFESTVDITDFNYDNQFSAPKIAGDLRIDLGEEPQYSLDVEVQDPTVASMELQNIRLKTDGQFAEHIRGSFDLQLAGRGKDQISQAGNYSLGEDTTAISLSKFDLTTDLRTLSLQRPFHAMVEKGVIQTDTLHLSTPDNSAFMELAVPYADSFHQKGYFKAKELNLKAIQDGILHESYFTGILSGEFQVDRTDTSMTASSDVVMSDLMYEETKLDTLRLQGDIENENLVGMMALHQHGDLIAEGNLDIPFKVKDPDQLRDNFFERPVSGALQLHAVKLSRFSTLLEQWGYENTKGTLQFDGQLKGKAGQPELNAALKLREAELSGVPIDSLIASVEYDHQESSLGLNATLTSLKQKALEANALMPLEVDLRKWAVGLPDPQDSISVNIQTNQFNLRALNDFLDRSVTRDLKGEVNGQVQISGPRENLQAEGNITLAGGAVRVVDAGIRLENMQSAIQFKPDRVELTNLQINSGRGRLNAQGVLALEQLVPGDIDLKIQAENFKAANTEEYNGIVNLDLEVDGEVSKPHLSGSVDIVNGFVKLDNFGEKSVEEVSLDTTLNAEPNISLYDSLSMDMDINFNRRFWVRNQRYLEMELELDGQIDVLKDTGKDLQIFGTLTTANGYAEPLGKRFELEEGVLAFSGPPDNPQVNVRTLYEPPQAEQEIKIWYVIEGTVEEPKFKYESSPQMDLAGIISYTLFGQPFYKLNPAEQSVASTSSNNTAADFAVEVLLDRVEALATRRLGIDVVRIEQTRIGGESGTSITTGWYINPKVFFAIQNVITGSTPTTGFFLEYYLKQNLKLILSQGNDNRQGVDVQWEHDY</sequence>
<organism evidence="6 7">
    <name type="scientific">Fodinibius salsisoli</name>
    <dbReference type="NCBI Taxonomy" id="2820877"/>
    <lineage>
        <taxon>Bacteria</taxon>
        <taxon>Pseudomonadati</taxon>
        <taxon>Balneolota</taxon>
        <taxon>Balneolia</taxon>
        <taxon>Balneolales</taxon>
        <taxon>Balneolaceae</taxon>
        <taxon>Fodinibius</taxon>
    </lineage>
</organism>
<name>A0ABT3PMF3_9BACT</name>
<keyword evidence="3" id="KW-1133">Transmembrane helix</keyword>
<dbReference type="EMBL" id="JAGGJA010000005">
    <property type="protein sequence ID" value="MCW9707099.1"/>
    <property type="molecule type" value="Genomic_DNA"/>
</dbReference>
<keyword evidence="7" id="KW-1185">Reference proteome</keyword>
<evidence type="ECO:0000259" key="5">
    <source>
        <dbReference type="Pfam" id="PF04357"/>
    </source>
</evidence>
<evidence type="ECO:0000256" key="3">
    <source>
        <dbReference type="ARBA" id="ARBA00022989"/>
    </source>
</evidence>
<dbReference type="Pfam" id="PF04357">
    <property type="entry name" value="TamB"/>
    <property type="match status" value="1"/>
</dbReference>
<comment type="caution">
    <text evidence="6">The sequence shown here is derived from an EMBL/GenBank/DDBJ whole genome shotgun (WGS) entry which is preliminary data.</text>
</comment>
<evidence type="ECO:0000313" key="6">
    <source>
        <dbReference type="EMBL" id="MCW9707099.1"/>
    </source>
</evidence>
<dbReference type="PANTHER" id="PTHR36985">
    <property type="entry name" value="TRANSLOCATION AND ASSEMBLY MODULE SUBUNIT TAMB"/>
    <property type="match status" value="1"/>
</dbReference>
<comment type="subcellular location">
    <subcellularLocation>
        <location evidence="1">Membrane</location>
        <topology evidence="1">Single-pass membrane protein</topology>
    </subcellularLocation>
</comment>
<dbReference type="InterPro" id="IPR007452">
    <property type="entry name" value="TamB_C"/>
</dbReference>
<feature type="domain" description="Translocation and assembly module TamB C-terminal" evidence="5">
    <location>
        <begin position="1137"/>
        <end position="1489"/>
    </location>
</feature>
<evidence type="ECO:0000256" key="4">
    <source>
        <dbReference type="ARBA" id="ARBA00023136"/>
    </source>
</evidence>
<gene>
    <name evidence="6" type="ORF">J6I44_09535</name>
</gene>
<evidence type="ECO:0000256" key="1">
    <source>
        <dbReference type="ARBA" id="ARBA00004167"/>
    </source>
</evidence>
<evidence type="ECO:0000256" key="2">
    <source>
        <dbReference type="ARBA" id="ARBA00022692"/>
    </source>
</evidence>
<reference evidence="6 7" key="1">
    <citation type="submission" date="2021-03" db="EMBL/GenBank/DDBJ databases">
        <title>Aliifodinibius sp. nov., a new bacterium isolated from saline soil.</title>
        <authorList>
            <person name="Galisteo C."/>
            <person name="De La Haba R."/>
            <person name="Sanchez-Porro C."/>
            <person name="Ventosa A."/>
        </authorList>
    </citation>
    <scope>NUCLEOTIDE SEQUENCE [LARGE SCALE GENOMIC DNA]</scope>
    <source>
        <strain evidence="6 7">1BSP15-2V2</strain>
    </source>
</reference>
<dbReference type="RefSeq" id="WP_265765855.1">
    <property type="nucleotide sequence ID" value="NZ_JAGGJA010000005.1"/>
</dbReference>
<evidence type="ECO:0000313" key="7">
    <source>
        <dbReference type="Proteomes" id="UP001207918"/>
    </source>
</evidence>
<dbReference type="Proteomes" id="UP001207918">
    <property type="component" value="Unassembled WGS sequence"/>
</dbReference>
<protein>
    <submittedName>
        <fullName evidence="6">Translocation/assembly module TamB domain-containing protein</fullName>
    </submittedName>
</protein>
<keyword evidence="4" id="KW-0472">Membrane</keyword>
<accession>A0ABT3PMF3</accession>
<proteinExistence type="predicted"/>